<dbReference type="PANTHER" id="PTHR39337:SF1">
    <property type="entry name" value="BLR5642 PROTEIN"/>
    <property type="match status" value="1"/>
</dbReference>
<dbReference type="InterPro" id="IPR007438">
    <property type="entry name" value="DUF488"/>
</dbReference>
<gene>
    <name evidence="1" type="ORF">EXE58_12005</name>
</gene>
<protein>
    <submittedName>
        <fullName evidence="1">DUF488 domain-containing protein</fullName>
    </submittedName>
</protein>
<dbReference type="Proteomes" id="UP000294853">
    <property type="component" value="Chromosome"/>
</dbReference>
<sequence length="174" mass="19294">MLTVGHGNLPQADFADLLTGAGVDTLVDVRRFPGSRRNPHFGTDAMSGWVEEAGVAYRLEQRLGGRRRVDPDQRDADPWWKVEAFRAYAAHTRSEEFAAGMGELLEVARRGTAAVMCSESVWWRCHRRLVSDVAVLLHGVEVLHLAHSGRLTPHVPAAGARVTEDGLRYDVLQE</sequence>
<dbReference type="AlphaFoldDB" id="A0A4P7IJN0"/>
<organism evidence="1 2">
    <name type="scientific">Nocardioides seonyuensis</name>
    <dbReference type="NCBI Taxonomy" id="2518371"/>
    <lineage>
        <taxon>Bacteria</taxon>
        <taxon>Bacillati</taxon>
        <taxon>Actinomycetota</taxon>
        <taxon>Actinomycetes</taxon>
        <taxon>Propionibacteriales</taxon>
        <taxon>Nocardioidaceae</taxon>
        <taxon>Nocardioides</taxon>
    </lineage>
</organism>
<accession>A0A4P7IJN0</accession>
<evidence type="ECO:0000313" key="2">
    <source>
        <dbReference type="Proteomes" id="UP000294853"/>
    </source>
</evidence>
<dbReference type="InterPro" id="IPR014519">
    <property type="entry name" value="UCP024492"/>
</dbReference>
<dbReference type="PIRSF" id="PIRSF024492">
    <property type="entry name" value="UCP024492"/>
    <property type="match status" value="1"/>
</dbReference>
<dbReference type="PANTHER" id="PTHR39337">
    <property type="entry name" value="BLR5642 PROTEIN"/>
    <property type="match status" value="1"/>
</dbReference>
<dbReference type="EMBL" id="CP038436">
    <property type="protein sequence ID" value="QBX57584.1"/>
    <property type="molecule type" value="Genomic_DNA"/>
</dbReference>
<dbReference type="Pfam" id="PF04343">
    <property type="entry name" value="DUF488"/>
    <property type="match status" value="1"/>
</dbReference>
<name>A0A4P7IJN0_9ACTN</name>
<keyword evidence="2" id="KW-1185">Reference proteome</keyword>
<evidence type="ECO:0000313" key="1">
    <source>
        <dbReference type="EMBL" id="QBX57584.1"/>
    </source>
</evidence>
<dbReference type="OrthoDB" id="9789109at2"/>
<reference evidence="1 2" key="1">
    <citation type="submission" date="2019-03" db="EMBL/GenBank/DDBJ databases">
        <title>Three New Species of Nocardioides, Nocardioides euryhalodurans sp. nov., Nocardioides seonyuensis sp. nov. and Nocardioides eburneoflavus sp. nov. Iolated from Soil.</title>
        <authorList>
            <person name="Roh S.G."/>
            <person name="Lee C."/>
            <person name="Kim M.-K."/>
            <person name="Kim S.B."/>
        </authorList>
    </citation>
    <scope>NUCLEOTIDE SEQUENCE [LARGE SCALE GENOMIC DNA]</scope>
    <source>
        <strain evidence="1 2">MMS17-SY207-3</strain>
    </source>
</reference>
<dbReference type="KEGG" id="nsn:EXE58_12005"/>
<proteinExistence type="predicted"/>